<proteinExistence type="predicted"/>
<reference evidence="2 3" key="1">
    <citation type="journal article" date="2019" name="Sci. Rep.">
        <title>Orb-weaving spider Araneus ventricosus genome elucidates the spidroin gene catalogue.</title>
        <authorList>
            <person name="Kono N."/>
            <person name="Nakamura H."/>
            <person name="Ohtoshi R."/>
            <person name="Moran D.A.P."/>
            <person name="Shinohara A."/>
            <person name="Yoshida Y."/>
            <person name="Fujiwara M."/>
            <person name="Mori M."/>
            <person name="Tomita M."/>
            <person name="Arakawa K."/>
        </authorList>
    </citation>
    <scope>NUCLEOTIDE SEQUENCE [LARGE SCALE GENOMIC DNA]</scope>
</reference>
<evidence type="ECO:0000313" key="3">
    <source>
        <dbReference type="Proteomes" id="UP000499080"/>
    </source>
</evidence>
<accession>A0A4Y2CH00</accession>
<dbReference type="InterPro" id="IPR032135">
    <property type="entry name" value="DUF4817"/>
</dbReference>
<dbReference type="EMBL" id="BGPR01000187">
    <property type="protein sequence ID" value="GBM03146.1"/>
    <property type="molecule type" value="Genomic_DNA"/>
</dbReference>
<feature type="domain" description="DUF4817" evidence="1">
    <location>
        <begin position="5"/>
        <end position="59"/>
    </location>
</feature>
<organism evidence="2 3">
    <name type="scientific">Araneus ventricosus</name>
    <name type="common">Orbweaver spider</name>
    <name type="synonym">Epeira ventricosa</name>
    <dbReference type="NCBI Taxonomy" id="182803"/>
    <lineage>
        <taxon>Eukaryota</taxon>
        <taxon>Metazoa</taxon>
        <taxon>Ecdysozoa</taxon>
        <taxon>Arthropoda</taxon>
        <taxon>Chelicerata</taxon>
        <taxon>Arachnida</taxon>
        <taxon>Araneae</taxon>
        <taxon>Araneomorphae</taxon>
        <taxon>Entelegynae</taxon>
        <taxon>Araneoidea</taxon>
        <taxon>Araneidae</taxon>
        <taxon>Araneus</taxon>
    </lineage>
</organism>
<dbReference type="AlphaFoldDB" id="A0A4Y2CH00"/>
<evidence type="ECO:0000259" key="1">
    <source>
        <dbReference type="Pfam" id="PF16087"/>
    </source>
</evidence>
<dbReference type="OrthoDB" id="9979538at2759"/>
<comment type="caution">
    <text evidence="2">The sequence shown here is derived from an EMBL/GenBank/DDBJ whole genome shotgun (WGS) entry which is preliminary data.</text>
</comment>
<keyword evidence="3" id="KW-1185">Reference proteome</keyword>
<protein>
    <recommendedName>
        <fullName evidence="1">DUF4817 domain-containing protein</fullName>
    </recommendedName>
</protein>
<sequence>MSKCSVSERILIVKAYYSSNNSPILTQRKFATEYKLKTTGPSVITIKNAIVKFERTGSIDVSTLRRSLHNFALRLRQVIAIDGKHIEHVKLNTNICSYFSI</sequence>
<dbReference type="Pfam" id="PF16087">
    <property type="entry name" value="DUF4817"/>
    <property type="match status" value="1"/>
</dbReference>
<gene>
    <name evidence="2" type="ORF">AVEN_200834_1</name>
</gene>
<dbReference type="Proteomes" id="UP000499080">
    <property type="component" value="Unassembled WGS sequence"/>
</dbReference>
<name>A0A4Y2CH00_ARAVE</name>
<evidence type="ECO:0000313" key="2">
    <source>
        <dbReference type="EMBL" id="GBM03146.1"/>
    </source>
</evidence>